<evidence type="ECO:0000256" key="4">
    <source>
        <dbReference type="ARBA" id="ARBA00023002"/>
    </source>
</evidence>
<comment type="cofactor">
    <cofactor evidence="5">
        <name>FAD</name>
        <dbReference type="ChEBI" id="CHEBI:57692"/>
    </cofactor>
</comment>
<dbReference type="InterPro" id="IPR050346">
    <property type="entry name" value="FMO-like"/>
</dbReference>
<dbReference type="EMBL" id="JAMYWD010000002">
    <property type="protein sequence ID" value="KAJ4979190.1"/>
    <property type="molecule type" value="Genomic_DNA"/>
</dbReference>
<protein>
    <recommendedName>
        <fullName evidence="5">Flavin-containing monooxygenase</fullName>
        <ecNumber evidence="5">1.-.-.-</ecNumber>
    </recommendedName>
</protein>
<sequence length="252" mass="28834">MQEEGLTLDSSIVEGVVSVVSSEMQHTRFLWVREGLKESWSMAFRWMKLSNWLSNLATGNDSQSLCTTICKWIVRSRKRAGADGDDSLIDSDELYDGVVVCNGHFTEPHIAYFLGIDSWLRRQMHSHNYRVSNLFRDEVVVLIRSSSSGADVSKYIARTIKEVRIVGRYITNATIAKQLDYENIWLHSMIKKDHGDNTMVFQDESSALHYIVLHCTGYKYHFTLMATHDIVTMNDNHVGPLYKHVFPPLLAS</sequence>
<comment type="similarity">
    <text evidence="1 5">Belongs to the FMO family.</text>
</comment>
<reference evidence="6" key="1">
    <citation type="journal article" date="2023" name="Plant J.">
        <title>The genome of the king protea, Protea cynaroides.</title>
        <authorList>
            <person name="Chang J."/>
            <person name="Duong T.A."/>
            <person name="Schoeman C."/>
            <person name="Ma X."/>
            <person name="Roodt D."/>
            <person name="Barker N."/>
            <person name="Li Z."/>
            <person name="Van de Peer Y."/>
            <person name="Mizrachi E."/>
        </authorList>
    </citation>
    <scope>NUCLEOTIDE SEQUENCE</scope>
    <source>
        <tissue evidence="6">Young leaves</tissue>
    </source>
</reference>
<dbReference type="AlphaFoldDB" id="A0A9Q0KYV9"/>
<evidence type="ECO:0000313" key="7">
    <source>
        <dbReference type="Proteomes" id="UP001141806"/>
    </source>
</evidence>
<keyword evidence="2 5" id="KW-0285">Flavoprotein</keyword>
<name>A0A9Q0KYV9_9MAGN</name>
<dbReference type="InterPro" id="IPR036188">
    <property type="entry name" value="FAD/NAD-bd_sf"/>
</dbReference>
<evidence type="ECO:0000256" key="1">
    <source>
        <dbReference type="ARBA" id="ARBA00009183"/>
    </source>
</evidence>
<dbReference type="Pfam" id="PF00743">
    <property type="entry name" value="FMO-like"/>
    <property type="match status" value="1"/>
</dbReference>
<proteinExistence type="inferred from homology"/>
<gene>
    <name evidence="6" type="ORF">NE237_009970</name>
</gene>
<evidence type="ECO:0000256" key="3">
    <source>
        <dbReference type="ARBA" id="ARBA00022827"/>
    </source>
</evidence>
<dbReference type="SUPFAM" id="SSF51905">
    <property type="entry name" value="FAD/NAD(P)-binding domain"/>
    <property type="match status" value="1"/>
</dbReference>
<dbReference type="Gene3D" id="3.30.420.40">
    <property type="match status" value="1"/>
</dbReference>
<comment type="caution">
    <text evidence="6">The sequence shown here is derived from an EMBL/GenBank/DDBJ whole genome shotgun (WGS) entry which is preliminary data.</text>
</comment>
<keyword evidence="5" id="KW-0503">Monooxygenase</keyword>
<evidence type="ECO:0000313" key="6">
    <source>
        <dbReference type="EMBL" id="KAJ4979190.1"/>
    </source>
</evidence>
<dbReference type="Proteomes" id="UP001141806">
    <property type="component" value="Unassembled WGS sequence"/>
</dbReference>
<dbReference type="PANTHER" id="PTHR23023">
    <property type="entry name" value="DIMETHYLANILINE MONOOXYGENASE"/>
    <property type="match status" value="1"/>
</dbReference>
<dbReference type="InterPro" id="IPR020946">
    <property type="entry name" value="Flavin_mOase-like"/>
</dbReference>
<evidence type="ECO:0000256" key="2">
    <source>
        <dbReference type="ARBA" id="ARBA00022630"/>
    </source>
</evidence>
<keyword evidence="7" id="KW-1185">Reference proteome</keyword>
<dbReference type="GO" id="GO:0004499">
    <property type="term" value="F:N,N-dimethylaniline monooxygenase activity"/>
    <property type="evidence" value="ECO:0007669"/>
    <property type="project" value="InterPro"/>
</dbReference>
<keyword evidence="4 5" id="KW-0560">Oxidoreductase</keyword>
<dbReference type="Gene3D" id="3.50.50.60">
    <property type="entry name" value="FAD/NAD(P)-binding domain"/>
    <property type="match status" value="1"/>
</dbReference>
<dbReference type="GO" id="GO:0050661">
    <property type="term" value="F:NADP binding"/>
    <property type="evidence" value="ECO:0007669"/>
    <property type="project" value="InterPro"/>
</dbReference>
<organism evidence="6 7">
    <name type="scientific">Protea cynaroides</name>
    <dbReference type="NCBI Taxonomy" id="273540"/>
    <lineage>
        <taxon>Eukaryota</taxon>
        <taxon>Viridiplantae</taxon>
        <taxon>Streptophyta</taxon>
        <taxon>Embryophyta</taxon>
        <taxon>Tracheophyta</taxon>
        <taxon>Spermatophyta</taxon>
        <taxon>Magnoliopsida</taxon>
        <taxon>Proteales</taxon>
        <taxon>Proteaceae</taxon>
        <taxon>Protea</taxon>
    </lineage>
</organism>
<dbReference type="GO" id="GO:0050660">
    <property type="term" value="F:flavin adenine dinucleotide binding"/>
    <property type="evidence" value="ECO:0007669"/>
    <property type="project" value="InterPro"/>
</dbReference>
<evidence type="ECO:0000256" key="5">
    <source>
        <dbReference type="RuleBase" id="RU361177"/>
    </source>
</evidence>
<accession>A0A9Q0KYV9</accession>
<dbReference type="EC" id="1.-.-.-" evidence="5"/>
<keyword evidence="3 5" id="KW-0274">FAD</keyword>
<dbReference type="OrthoDB" id="66881at2759"/>